<dbReference type="InterPro" id="IPR031165">
    <property type="entry name" value="GNAT_YJDJ"/>
</dbReference>
<dbReference type="PANTHER" id="PTHR31435:SF9">
    <property type="entry name" value="PROTEIN NATD1"/>
    <property type="match status" value="1"/>
</dbReference>
<feature type="domain" description="N-acetyltransferase" evidence="1">
    <location>
        <begin position="8"/>
        <end position="86"/>
    </location>
</feature>
<dbReference type="AlphaFoldDB" id="A0A3P3QJY1"/>
<evidence type="ECO:0000259" key="1">
    <source>
        <dbReference type="PROSITE" id="PS51729"/>
    </source>
</evidence>
<keyword evidence="3" id="KW-1185">Reference proteome</keyword>
<evidence type="ECO:0000313" key="2">
    <source>
        <dbReference type="EMBL" id="RRJ21464.1"/>
    </source>
</evidence>
<dbReference type="InterPro" id="IPR045057">
    <property type="entry name" value="Gcn5-rel_NAT"/>
</dbReference>
<dbReference type="OrthoDB" id="9813275at2"/>
<name>A0A3P3QJY1_9GAMM</name>
<dbReference type="GO" id="GO:0016740">
    <property type="term" value="F:transferase activity"/>
    <property type="evidence" value="ECO:0007669"/>
    <property type="project" value="UniProtKB-KW"/>
</dbReference>
<dbReference type="Pfam" id="PF14542">
    <property type="entry name" value="Acetyltransf_CG"/>
    <property type="match status" value="1"/>
</dbReference>
<comment type="caution">
    <text evidence="2">The sequence shown here is derived from an EMBL/GenBank/DDBJ whole genome shotgun (WGS) entry which is preliminary data.</text>
</comment>
<dbReference type="Proteomes" id="UP000276260">
    <property type="component" value="Unassembled WGS sequence"/>
</dbReference>
<dbReference type="PROSITE" id="PS51729">
    <property type="entry name" value="GNAT_YJDJ"/>
    <property type="match status" value="1"/>
</dbReference>
<organism evidence="2 3">
    <name type="scientific">Rheinheimera mesophila</name>
    <dbReference type="NCBI Taxonomy" id="1547515"/>
    <lineage>
        <taxon>Bacteria</taxon>
        <taxon>Pseudomonadati</taxon>
        <taxon>Pseudomonadota</taxon>
        <taxon>Gammaproteobacteria</taxon>
        <taxon>Chromatiales</taxon>
        <taxon>Chromatiaceae</taxon>
        <taxon>Rheinheimera</taxon>
    </lineage>
</organism>
<dbReference type="PANTHER" id="PTHR31435">
    <property type="entry name" value="PROTEIN NATD1"/>
    <property type="match status" value="1"/>
</dbReference>
<dbReference type="InterPro" id="IPR016181">
    <property type="entry name" value="Acyl_CoA_acyltransferase"/>
</dbReference>
<proteinExistence type="predicted"/>
<dbReference type="EMBL" id="RRCF01000002">
    <property type="protein sequence ID" value="RRJ21464.1"/>
    <property type="molecule type" value="Genomic_DNA"/>
</dbReference>
<protein>
    <submittedName>
        <fullName evidence="2">N-acetyltransferase</fullName>
    </submittedName>
</protein>
<dbReference type="CDD" id="cd04301">
    <property type="entry name" value="NAT_SF"/>
    <property type="match status" value="1"/>
</dbReference>
<gene>
    <name evidence="2" type="ORF">EIK76_11375</name>
</gene>
<dbReference type="SUPFAM" id="SSF55729">
    <property type="entry name" value="Acyl-CoA N-acyltransferases (Nat)"/>
    <property type="match status" value="1"/>
</dbReference>
<dbReference type="RefSeq" id="WP_046521428.1">
    <property type="nucleotide sequence ID" value="NZ_LAVS01000096.1"/>
</dbReference>
<keyword evidence="2" id="KW-0808">Transferase</keyword>
<accession>A0A3P3QJY1</accession>
<reference evidence="2 3" key="1">
    <citation type="submission" date="2018-11" db="EMBL/GenBank/DDBJ databases">
        <title>Draft genome analysis of Rheinheimera mesophila isolated from an industrial waste site.</title>
        <authorList>
            <person name="Yu Q."/>
            <person name="Qi Y."/>
            <person name="Zhang H."/>
            <person name="Lu Y."/>
            <person name="Pu J."/>
        </authorList>
    </citation>
    <scope>NUCLEOTIDE SEQUENCE [LARGE SCALE GENOMIC DNA]</scope>
    <source>
        <strain evidence="2 3">IITR13</strain>
    </source>
</reference>
<evidence type="ECO:0000313" key="3">
    <source>
        <dbReference type="Proteomes" id="UP000276260"/>
    </source>
</evidence>
<sequence length="86" mass="10079">MSEPIEIQHKPNEQRFIIQWVNEQAELLYSLDPNNRKINFYRTYVPESARGQGLARLLVDAGMQWAKTQGYEMQASCSYVQPFLKN</sequence>
<dbReference type="Gene3D" id="3.40.630.30">
    <property type="match status" value="1"/>
</dbReference>